<feature type="compositionally biased region" description="Polar residues" evidence="1">
    <location>
        <begin position="15"/>
        <end position="26"/>
    </location>
</feature>
<protein>
    <recommendedName>
        <fullName evidence="2">DUF6593 domain-containing protein</fullName>
    </recommendedName>
</protein>
<name>A0AAW0GUZ3_9APHY</name>
<evidence type="ECO:0000313" key="3">
    <source>
        <dbReference type="EMBL" id="KAK7694969.1"/>
    </source>
</evidence>
<sequence>MYRHASSSHERRGHSTSVSRPTHTTESWTAMAEYPGTVIPIHSSPPIAYQQPHSQRPRASSNFSDPSNSSHSASSSGQWAPTTARTSVHPSPIHSNYGDTTHYSFRQVDFNSMKVVRTPESEDQAPVYSITVLMNCFMPLSSVTRVTRGAPGEGPVVGEFETGISSIEGRIHFERDGKGSRNLTDIFKRLPGSKFSREKSKNWEWHRGPFRLAWEKSSKANEYTCYTHGEHTTPLAKLRWVVGGSPATVTLEVTNSSHELFDDIIVSALLVEQRRRCPMEGDENRALFN</sequence>
<feature type="compositionally biased region" description="Low complexity" evidence="1">
    <location>
        <begin position="60"/>
        <end position="76"/>
    </location>
</feature>
<dbReference type="Pfam" id="PF20236">
    <property type="entry name" value="DUF6593"/>
    <property type="match status" value="1"/>
</dbReference>
<feature type="region of interest" description="Disordered" evidence="1">
    <location>
        <begin position="39"/>
        <end position="99"/>
    </location>
</feature>
<keyword evidence="4" id="KW-1185">Reference proteome</keyword>
<dbReference type="EMBL" id="JASBNA010000002">
    <property type="protein sequence ID" value="KAK7694969.1"/>
    <property type="molecule type" value="Genomic_DNA"/>
</dbReference>
<proteinExistence type="predicted"/>
<dbReference type="AlphaFoldDB" id="A0AAW0GUZ3"/>
<accession>A0AAW0GUZ3</accession>
<reference evidence="3 4" key="1">
    <citation type="submission" date="2022-09" db="EMBL/GenBank/DDBJ databases">
        <authorList>
            <person name="Palmer J.M."/>
        </authorList>
    </citation>
    <scope>NUCLEOTIDE SEQUENCE [LARGE SCALE GENOMIC DNA]</scope>
    <source>
        <strain evidence="3 4">DSM 7382</strain>
    </source>
</reference>
<evidence type="ECO:0000313" key="4">
    <source>
        <dbReference type="Proteomes" id="UP001385951"/>
    </source>
</evidence>
<evidence type="ECO:0000256" key="1">
    <source>
        <dbReference type="SAM" id="MobiDB-lite"/>
    </source>
</evidence>
<dbReference type="InterPro" id="IPR046528">
    <property type="entry name" value="DUF6593"/>
</dbReference>
<feature type="region of interest" description="Disordered" evidence="1">
    <location>
        <begin position="1"/>
        <end position="26"/>
    </location>
</feature>
<gene>
    <name evidence="3" type="ORF">QCA50_002157</name>
</gene>
<organism evidence="3 4">
    <name type="scientific">Cerrena zonata</name>
    <dbReference type="NCBI Taxonomy" id="2478898"/>
    <lineage>
        <taxon>Eukaryota</taxon>
        <taxon>Fungi</taxon>
        <taxon>Dikarya</taxon>
        <taxon>Basidiomycota</taxon>
        <taxon>Agaricomycotina</taxon>
        <taxon>Agaricomycetes</taxon>
        <taxon>Polyporales</taxon>
        <taxon>Cerrenaceae</taxon>
        <taxon>Cerrena</taxon>
    </lineage>
</organism>
<feature type="compositionally biased region" description="Polar residues" evidence="1">
    <location>
        <begin position="77"/>
        <end position="99"/>
    </location>
</feature>
<evidence type="ECO:0000259" key="2">
    <source>
        <dbReference type="Pfam" id="PF20236"/>
    </source>
</evidence>
<comment type="caution">
    <text evidence="3">The sequence shown here is derived from an EMBL/GenBank/DDBJ whole genome shotgun (WGS) entry which is preliminary data.</text>
</comment>
<dbReference type="Proteomes" id="UP001385951">
    <property type="component" value="Unassembled WGS sequence"/>
</dbReference>
<feature type="domain" description="DUF6593" evidence="2">
    <location>
        <begin position="122"/>
        <end position="276"/>
    </location>
</feature>